<sequence length="139" mass="14890">MPIYPPRLPRTTSLLRARVHRAYHPSPLVRIPYKDAQDRQSLKPQSAEQTRSARDDDAASSAPQTAFQEGGNEPGEARRRASEEADGGADPLGVSGANQELSKPQGDEGGKKHGAGKEIRKGGRSRGGDGGKKNKKGHM</sequence>
<dbReference type="OrthoDB" id="423498at2759"/>
<keyword evidence="3" id="KW-1185">Reference proteome</keyword>
<dbReference type="PANTHER" id="PTHR42090:SF1">
    <property type="match status" value="1"/>
</dbReference>
<comment type="caution">
    <text evidence="2">The sequence shown here is derived from an EMBL/GenBank/DDBJ whole genome shotgun (WGS) entry which is preliminary data.</text>
</comment>
<dbReference type="AlphaFoldDB" id="A0A9P7NBA3"/>
<evidence type="ECO:0000256" key="1">
    <source>
        <dbReference type="SAM" id="MobiDB-lite"/>
    </source>
</evidence>
<feature type="compositionally biased region" description="Basic and acidic residues" evidence="1">
    <location>
        <begin position="32"/>
        <end position="41"/>
    </location>
</feature>
<proteinExistence type="predicted"/>
<accession>A0A9P7NBA3</accession>
<organism evidence="2 3">
    <name type="scientific">Claviceps pusilla</name>
    <dbReference type="NCBI Taxonomy" id="123648"/>
    <lineage>
        <taxon>Eukaryota</taxon>
        <taxon>Fungi</taxon>
        <taxon>Dikarya</taxon>
        <taxon>Ascomycota</taxon>
        <taxon>Pezizomycotina</taxon>
        <taxon>Sordariomycetes</taxon>
        <taxon>Hypocreomycetidae</taxon>
        <taxon>Hypocreales</taxon>
        <taxon>Clavicipitaceae</taxon>
        <taxon>Claviceps</taxon>
    </lineage>
</organism>
<gene>
    <name evidence="2" type="ORF">E4U43_000587</name>
</gene>
<name>A0A9P7NBA3_9HYPO</name>
<reference evidence="2" key="1">
    <citation type="journal article" date="2020" name="bioRxiv">
        <title>Whole genome comparisons of ergot fungi reveals the divergence and evolution of species within the genus Claviceps are the result of varying mechanisms driving genome evolution and host range expansion.</title>
        <authorList>
            <person name="Wyka S.A."/>
            <person name="Mondo S.J."/>
            <person name="Liu M."/>
            <person name="Dettman J."/>
            <person name="Nalam V."/>
            <person name="Broders K.D."/>
        </authorList>
    </citation>
    <scope>NUCLEOTIDE SEQUENCE</scope>
    <source>
        <strain evidence="2">CCC 602</strain>
    </source>
</reference>
<evidence type="ECO:0000313" key="2">
    <source>
        <dbReference type="EMBL" id="KAG6005422.1"/>
    </source>
</evidence>
<dbReference type="Proteomes" id="UP000748025">
    <property type="component" value="Unassembled WGS sequence"/>
</dbReference>
<feature type="compositionally biased region" description="Basic and acidic residues" evidence="1">
    <location>
        <begin position="105"/>
        <end position="132"/>
    </location>
</feature>
<dbReference type="PANTHER" id="PTHR42090">
    <property type="match status" value="1"/>
</dbReference>
<evidence type="ECO:0000313" key="3">
    <source>
        <dbReference type="Proteomes" id="UP000748025"/>
    </source>
</evidence>
<protein>
    <submittedName>
        <fullName evidence="2">Uncharacterized protein</fullName>
    </submittedName>
</protein>
<feature type="region of interest" description="Disordered" evidence="1">
    <location>
        <begin position="23"/>
        <end position="139"/>
    </location>
</feature>
<dbReference type="EMBL" id="SRPW01001177">
    <property type="protein sequence ID" value="KAG6005422.1"/>
    <property type="molecule type" value="Genomic_DNA"/>
</dbReference>